<dbReference type="AlphaFoldDB" id="A0A1G7GKI7"/>
<proteinExistence type="predicted"/>
<dbReference type="EMBL" id="FNAI01000010">
    <property type="protein sequence ID" value="SDE88563.1"/>
    <property type="molecule type" value="Genomic_DNA"/>
</dbReference>
<organism evidence="2 3">
    <name type="scientific">Mucilaginibacter pineti</name>
    <dbReference type="NCBI Taxonomy" id="1391627"/>
    <lineage>
        <taxon>Bacteria</taxon>
        <taxon>Pseudomonadati</taxon>
        <taxon>Bacteroidota</taxon>
        <taxon>Sphingobacteriia</taxon>
        <taxon>Sphingobacteriales</taxon>
        <taxon>Sphingobacteriaceae</taxon>
        <taxon>Mucilaginibacter</taxon>
    </lineage>
</organism>
<name>A0A1G7GKI7_9SPHI</name>
<evidence type="ECO:0000313" key="2">
    <source>
        <dbReference type="EMBL" id="SDE88563.1"/>
    </source>
</evidence>
<dbReference type="RefSeq" id="WP_091152122.1">
    <property type="nucleotide sequence ID" value="NZ_FNAI01000010.1"/>
</dbReference>
<dbReference type="STRING" id="1391627.SAMN05216464_110184"/>
<keyword evidence="1" id="KW-0175">Coiled coil</keyword>
<accession>A0A1G7GKI7</accession>
<sequence>MANTESRLEQENRKLREMDERYKAAYQKETLEHPKFLKERVRNYDEALARVAASPIQEDKAGVRALQLERDQLARKAYPNLFIRLFKKLVDVLSAGNRVAKAQQATADNASSVHGSMEKVGLGDHFNKVQQQMKQGNGEFSLPVSYQVSEREKMELHLNFKRDEIGNCHFENYKATLFSEDGKIKPVQHTFDIQNSDFDTGKAYNLLSGRAVHNGAGSWQQLDFNDKDGAGNLRMKNFLTGYGFDLEKVLVELPLKETEHKTIFQKFMNGEKVEATLLINNKETSYVLVADPQKKEVGVYNQLGRKFTQDELKGKQSETKSTANVQQLIPKVKHIQDQRKGKSVKF</sequence>
<gene>
    <name evidence="2" type="ORF">SAMN05216464_110184</name>
</gene>
<evidence type="ECO:0000256" key="1">
    <source>
        <dbReference type="SAM" id="Coils"/>
    </source>
</evidence>
<dbReference type="OrthoDB" id="6372253at2"/>
<reference evidence="2 3" key="1">
    <citation type="submission" date="2016-10" db="EMBL/GenBank/DDBJ databases">
        <authorList>
            <person name="de Groot N.N."/>
        </authorList>
    </citation>
    <scope>NUCLEOTIDE SEQUENCE [LARGE SCALE GENOMIC DNA]</scope>
    <source>
        <strain evidence="2 3">47C3B</strain>
    </source>
</reference>
<evidence type="ECO:0000313" key="3">
    <source>
        <dbReference type="Proteomes" id="UP000199072"/>
    </source>
</evidence>
<protein>
    <submittedName>
        <fullName evidence="2">Uncharacterized protein</fullName>
    </submittedName>
</protein>
<dbReference type="Proteomes" id="UP000199072">
    <property type="component" value="Unassembled WGS sequence"/>
</dbReference>
<keyword evidence="3" id="KW-1185">Reference proteome</keyword>
<feature type="coiled-coil region" evidence="1">
    <location>
        <begin position="1"/>
        <end position="28"/>
    </location>
</feature>